<dbReference type="InterPro" id="IPR001138">
    <property type="entry name" value="Zn2Cys6_DnaBD"/>
</dbReference>
<dbReference type="SMART" id="SM00066">
    <property type="entry name" value="GAL4"/>
    <property type="match status" value="1"/>
</dbReference>
<keyword evidence="4" id="KW-0804">Transcription</keyword>
<feature type="transmembrane region" description="Helical" evidence="7">
    <location>
        <begin position="910"/>
        <end position="931"/>
    </location>
</feature>
<feature type="region of interest" description="Disordered" evidence="6">
    <location>
        <begin position="711"/>
        <end position="740"/>
    </location>
</feature>
<keyword evidence="2" id="KW-0805">Transcription regulation</keyword>
<dbReference type="GO" id="GO:0003677">
    <property type="term" value="F:DNA binding"/>
    <property type="evidence" value="ECO:0007669"/>
    <property type="project" value="UniProtKB-KW"/>
</dbReference>
<evidence type="ECO:0000313" key="10">
    <source>
        <dbReference type="Proteomes" id="UP000184356"/>
    </source>
</evidence>
<evidence type="ECO:0000313" key="9">
    <source>
        <dbReference type="EMBL" id="OJJ56145.1"/>
    </source>
</evidence>
<evidence type="ECO:0000256" key="2">
    <source>
        <dbReference type="ARBA" id="ARBA00023015"/>
    </source>
</evidence>
<dbReference type="Proteomes" id="UP000184356">
    <property type="component" value="Unassembled WGS sequence"/>
</dbReference>
<dbReference type="VEuPathDB" id="FungiDB:ASPSYDRAFT_157393"/>
<feature type="transmembrane region" description="Helical" evidence="7">
    <location>
        <begin position="1018"/>
        <end position="1038"/>
    </location>
</feature>
<dbReference type="GO" id="GO:0022857">
    <property type="term" value="F:transmembrane transporter activity"/>
    <property type="evidence" value="ECO:0007669"/>
    <property type="project" value="InterPro"/>
</dbReference>
<dbReference type="PROSITE" id="PS50048">
    <property type="entry name" value="ZN2_CY6_FUNGAL_2"/>
    <property type="match status" value="1"/>
</dbReference>
<feature type="transmembrane region" description="Helical" evidence="7">
    <location>
        <begin position="879"/>
        <end position="898"/>
    </location>
</feature>
<feature type="transmembrane region" description="Helical" evidence="7">
    <location>
        <begin position="821"/>
        <end position="841"/>
    </location>
</feature>
<dbReference type="GO" id="GO:0000981">
    <property type="term" value="F:DNA-binding transcription factor activity, RNA polymerase II-specific"/>
    <property type="evidence" value="ECO:0007669"/>
    <property type="project" value="InterPro"/>
</dbReference>
<keyword evidence="5" id="KW-0539">Nucleus</keyword>
<dbReference type="InterPro" id="IPR036864">
    <property type="entry name" value="Zn2-C6_fun-type_DNA-bd_sf"/>
</dbReference>
<keyword evidence="7" id="KW-1133">Transmembrane helix</keyword>
<protein>
    <recommendedName>
        <fullName evidence="8">Zn(2)-C6 fungal-type domain-containing protein</fullName>
    </recommendedName>
</protein>
<dbReference type="Gene3D" id="4.10.240.10">
    <property type="entry name" value="Zn(2)-C6 fungal-type DNA-binding domain"/>
    <property type="match status" value="1"/>
</dbReference>
<keyword evidence="7" id="KW-0812">Transmembrane</keyword>
<organism evidence="9 10">
    <name type="scientific">Aspergillus sydowii CBS 593.65</name>
    <dbReference type="NCBI Taxonomy" id="1036612"/>
    <lineage>
        <taxon>Eukaryota</taxon>
        <taxon>Fungi</taxon>
        <taxon>Dikarya</taxon>
        <taxon>Ascomycota</taxon>
        <taxon>Pezizomycotina</taxon>
        <taxon>Eurotiomycetes</taxon>
        <taxon>Eurotiomycetidae</taxon>
        <taxon>Eurotiales</taxon>
        <taxon>Aspergillaceae</taxon>
        <taxon>Aspergillus</taxon>
        <taxon>Aspergillus subgen. Nidulantes</taxon>
    </lineage>
</organism>
<feature type="transmembrane region" description="Helical" evidence="7">
    <location>
        <begin position="990"/>
        <end position="1011"/>
    </location>
</feature>
<dbReference type="EMBL" id="KV878591">
    <property type="protein sequence ID" value="OJJ56145.1"/>
    <property type="molecule type" value="Genomic_DNA"/>
</dbReference>
<feature type="domain" description="Zn(2)-C6 fungal-type" evidence="8">
    <location>
        <begin position="15"/>
        <end position="48"/>
    </location>
</feature>
<name>A0A1L9T9U8_9EURO</name>
<keyword evidence="3" id="KW-0238">DNA-binding</keyword>
<feature type="transmembrane region" description="Helical" evidence="7">
    <location>
        <begin position="847"/>
        <end position="872"/>
    </location>
</feature>
<dbReference type="PANTHER" id="PTHR47840:SF3">
    <property type="entry name" value="ZN(II)2CYS6 TRANSCRIPTION FACTOR (EUROFUNG)"/>
    <property type="match status" value="1"/>
</dbReference>
<keyword evidence="10" id="KW-1185">Reference proteome</keyword>
<feature type="region of interest" description="Disordered" evidence="6">
    <location>
        <begin position="91"/>
        <end position="115"/>
    </location>
</feature>
<dbReference type="GO" id="GO:0008270">
    <property type="term" value="F:zinc ion binding"/>
    <property type="evidence" value="ECO:0007669"/>
    <property type="project" value="InterPro"/>
</dbReference>
<dbReference type="Gene3D" id="1.20.1250.20">
    <property type="entry name" value="MFS general substrate transporter like domains"/>
    <property type="match status" value="1"/>
</dbReference>
<evidence type="ECO:0000256" key="7">
    <source>
        <dbReference type="SAM" id="Phobius"/>
    </source>
</evidence>
<feature type="transmembrane region" description="Helical" evidence="7">
    <location>
        <begin position="1083"/>
        <end position="1104"/>
    </location>
</feature>
<evidence type="ECO:0000256" key="1">
    <source>
        <dbReference type="ARBA" id="ARBA00004141"/>
    </source>
</evidence>
<dbReference type="STRING" id="1036612.A0A1L9T9U8"/>
<dbReference type="OrthoDB" id="6509908at2759"/>
<keyword evidence="7" id="KW-0472">Membrane</keyword>
<dbReference type="PANTHER" id="PTHR47840">
    <property type="entry name" value="ZN(II)2CYS6 TRANSCRIPTION FACTOR (EUROFUNG)-RELATED"/>
    <property type="match status" value="1"/>
</dbReference>
<evidence type="ECO:0000256" key="5">
    <source>
        <dbReference type="ARBA" id="ARBA00023242"/>
    </source>
</evidence>
<dbReference type="InterPro" id="IPR011701">
    <property type="entry name" value="MFS"/>
</dbReference>
<evidence type="ECO:0000256" key="4">
    <source>
        <dbReference type="ARBA" id="ARBA00023163"/>
    </source>
</evidence>
<evidence type="ECO:0000256" key="3">
    <source>
        <dbReference type="ARBA" id="ARBA00023125"/>
    </source>
</evidence>
<dbReference type="RefSeq" id="XP_040699951.1">
    <property type="nucleotide sequence ID" value="XM_040842636.1"/>
</dbReference>
<evidence type="ECO:0000256" key="6">
    <source>
        <dbReference type="SAM" id="MobiDB-lite"/>
    </source>
</evidence>
<dbReference type="GO" id="GO:0016020">
    <property type="term" value="C:membrane"/>
    <property type="evidence" value="ECO:0007669"/>
    <property type="project" value="UniProtKB-SubCell"/>
</dbReference>
<feature type="transmembrane region" description="Helical" evidence="7">
    <location>
        <begin position="952"/>
        <end position="970"/>
    </location>
</feature>
<gene>
    <name evidence="9" type="ORF">ASPSYDRAFT_157393</name>
</gene>
<accession>A0A1L9T9U8</accession>
<dbReference type="Pfam" id="PF07690">
    <property type="entry name" value="MFS_1"/>
    <property type="match status" value="1"/>
</dbReference>
<feature type="transmembrane region" description="Helical" evidence="7">
    <location>
        <begin position="1116"/>
        <end position="1137"/>
    </location>
</feature>
<evidence type="ECO:0000259" key="8">
    <source>
        <dbReference type="PROSITE" id="PS50048"/>
    </source>
</evidence>
<dbReference type="GeneID" id="63758709"/>
<feature type="transmembrane region" description="Helical" evidence="7">
    <location>
        <begin position="792"/>
        <end position="814"/>
    </location>
</feature>
<sequence>MLAQSPASIRKGTKSCTECRRRKVRCVRIPEDATTCRQCTERNTACVAQTSSGRPRQAQRLPSRYRIAQLESQVSRLTKIVNNIEVRLGGGGSTQLDRPITHSPGSDDSDAESTASEMLIAEEPSNLRSLFQNEWLSVDTNRRNEQQQERRVKASAHLLESVRPSLQKLIPTKEETVEMLSCSYDWLQMMHSMLPQPSQFNSNQEVIADYEEMCRSDVGVIRLASWLLTIAITAQQVPEGARTPEAQAASYQKRIEFSRTVSDIVENSIMTHDRLVGTLEGLGMTIHFIRLQMGRGNPQKAWLRLRHLIALAELMGLPKAAQLARVKKANGVKCHTVENDKVQLWELICTVDRLAGMLINLPPYTRRYPVRNPDPLMFDGVVQPAIYMIRLVDITPKIYDLEDLSVSQGSTTKLYTSALEIAREVRDLASQTPKSWWVINMDDDLKPDHIVQYMHYCIVMKAHLPAALRQDQSEEYLYSRLACMDACESIAQRYQFLRRKLPPGFFTLRLLDLQAFAAMVSLLLTAHSCPSADNRSFQIDKARLESVVEGVIELMEEKSKDGAGSGFAEHGATSLRALRNLLQQEDSNTESIRELTIVVPLLGKIHVRRNPPTIQQPMPHSQATSDVIPQPSSWVSQEQMVSAGYNPQINTSAYMQDALVAGNGRPEMPWADFSWSIEDAGNNLLDDALMEQAFGQTALWQNAYYNMPFSRSPTQEKTSKNGGEKSSAGPQAVPQGQTPSQKLIPNGGFEAWLSVGAVFCVFVNTWGIISTYGAFQEFYQTQLLSDESPSAISWVGSVQATLIVMVGLVSGPLVDLGHLRILILSGNFLIVFGMMMTSLASEYYQVILAQGFCVGIGGGIAYIPALVVISMYFTTKRPIAIGCASIGSSVGSVVFPIMFRQLQPKIGFAWTVRCIAFINLFLAIITCAVLCRRPGEKVGARSLVDWKAFKDVPYMMFSVSLLLVMLGYWIPLFYVASYARTVLQTSTSLSFYMLSIINGASAFGRTVPYLLGQRVKPICTLLACVAGAAIAMFTWIPATNTPGFIVWCCYWGFLTGVIVTGPTSIISHPALCPDMKMLGTRMGMMWGISSIGSLVGTPIAGSLVNLSEAYFLRAQIFAGCLMLGAVGLQLWPVLVVIRYDRQHAQSR</sequence>
<dbReference type="PROSITE" id="PS00463">
    <property type="entry name" value="ZN2_CY6_FUNGAL_1"/>
    <property type="match status" value="1"/>
</dbReference>
<dbReference type="CDD" id="cd17352">
    <property type="entry name" value="MFS_MCT_SLC16"/>
    <property type="match status" value="1"/>
</dbReference>
<dbReference type="SUPFAM" id="SSF57701">
    <property type="entry name" value="Zn2/Cys6 DNA-binding domain"/>
    <property type="match status" value="1"/>
</dbReference>
<comment type="subcellular location">
    <subcellularLocation>
        <location evidence="1">Membrane</location>
        <topology evidence="1">Multi-pass membrane protein</topology>
    </subcellularLocation>
</comment>
<dbReference type="CDD" id="cd12148">
    <property type="entry name" value="fungal_TF_MHR"/>
    <property type="match status" value="1"/>
</dbReference>
<dbReference type="SUPFAM" id="SSF103473">
    <property type="entry name" value="MFS general substrate transporter"/>
    <property type="match status" value="1"/>
</dbReference>
<feature type="transmembrane region" description="Helical" evidence="7">
    <location>
        <begin position="1044"/>
        <end position="1071"/>
    </location>
</feature>
<dbReference type="InterPro" id="IPR036259">
    <property type="entry name" value="MFS_trans_sf"/>
</dbReference>
<reference evidence="10" key="1">
    <citation type="journal article" date="2017" name="Genome Biol.">
        <title>Comparative genomics reveals high biological diversity and specific adaptations in the industrially and medically important fungal genus Aspergillus.</title>
        <authorList>
            <person name="de Vries R.P."/>
            <person name="Riley R."/>
            <person name="Wiebenga A."/>
            <person name="Aguilar-Osorio G."/>
            <person name="Amillis S."/>
            <person name="Uchima C.A."/>
            <person name="Anderluh G."/>
            <person name="Asadollahi M."/>
            <person name="Askin M."/>
            <person name="Barry K."/>
            <person name="Battaglia E."/>
            <person name="Bayram O."/>
            <person name="Benocci T."/>
            <person name="Braus-Stromeyer S.A."/>
            <person name="Caldana C."/>
            <person name="Canovas D."/>
            <person name="Cerqueira G.C."/>
            <person name="Chen F."/>
            <person name="Chen W."/>
            <person name="Choi C."/>
            <person name="Clum A."/>
            <person name="Dos Santos R.A."/>
            <person name="Damasio A.R."/>
            <person name="Diallinas G."/>
            <person name="Emri T."/>
            <person name="Fekete E."/>
            <person name="Flipphi M."/>
            <person name="Freyberg S."/>
            <person name="Gallo A."/>
            <person name="Gournas C."/>
            <person name="Habgood R."/>
            <person name="Hainaut M."/>
            <person name="Harispe M.L."/>
            <person name="Henrissat B."/>
            <person name="Hilden K.S."/>
            <person name="Hope R."/>
            <person name="Hossain A."/>
            <person name="Karabika E."/>
            <person name="Karaffa L."/>
            <person name="Karanyi Z."/>
            <person name="Krasevec N."/>
            <person name="Kuo A."/>
            <person name="Kusch H."/>
            <person name="LaButti K."/>
            <person name="Lagendijk E.L."/>
            <person name="Lapidus A."/>
            <person name="Levasseur A."/>
            <person name="Lindquist E."/>
            <person name="Lipzen A."/>
            <person name="Logrieco A.F."/>
            <person name="MacCabe A."/>
            <person name="Maekelae M.R."/>
            <person name="Malavazi I."/>
            <person name="Melin P."/>
            <person name="Meyer V."/>
            <person name="Mielnichuk N."/>
            <person name="Miskei M."/>
            <person name="Molnar A.P."/>
            <person name="Mule G."/>
            <person name="Ngan C.Y."/>
            <person name="Orejas M."/>
            <person name="Orosz E."/>
            <person name="Ouedraogo J.P."/>
            <person name="Overkamp K.M."/>
            <person name="Park H.-S."/>
            <person name="Perrone G."/>
            <person name="Piumi F."/>
            <person name="Punt P.J."/>
            <person name="Ram A.F."/>
            <person name="Ramon A."/>
            <person name="Rauscher S."/>
            <person name="Record E."/>
            <person name="Riano-Pachon D.M."/>
            <person name="Robert V."/>
            <person name="Roehrig J."/>
            <person name="Ruller R."/>
            <person name="Salamov A."/>
            <person name="Salih N.S."/>
            <person name="Samson R.A."/>
            <person name="Sandor E."/>
            <person name="Sanguinetti M."/>
            <person name="Schuetze T."/>
            <person name="Sepcic K."/>
            <person name="Shelest E."/>
            <person name="Sherlock G."/>
            <person name="Sophianopoulou V."/>
            <person name="Squina F.M."/>
            <person name="Sun H."/>
            <person name="Susca A."/>
            <person name="Todd R.B."/>
            <person name="Tsang A."/>
            <person name="Unkles S.E."/>
            <person name="van de Wiele N."/>
            <person name="van Rossen-Uffink D."/>
            <person name="Oliveira J.V."/>
            <person name="Vesth T.C."/>
            <person name="Visser J."/>
            <person name="Yu J.-H."/>
            <person name="Zhou M."/>
            <person name="Andersen M.R."/>
            <person name="Archer D.B."/>
            <person name="Baker S.E."/>
            <person name="Benoit I."/>
            <person name="Brakhage A.A."/>
            <person name="Braus G.H."/>
            <person name="Fischer R."/>
            <person name="Frisvad J.C."/>
            <person name="Goldman G.H."/>
            <person name="Houbraken J."/>
            <person name="Oakley B."/>
            <person name="Pocsi I."/>
            <person name="Scazzocchio C."/>
            <person name="Seiboth B."/>
            <person name="vanKuyk P.A."/>
            <person name="Wortman J."/>
            <person name="Dyer P.S."/>
            <person name="Grigoriev I.V."/>
        </authorList>
    </citation>
    <scope>NUCLEOTIDE SEQUENCE [LARGE SCALE GENOMIC DNA]</scope>
    <source>
        <strain evidence="10">CBS 593.65</strain>
    </source>
</reference>
<proteinExistence type="predicted"/>
<dbReference type="AlphaFoldDB" id="A0A1L9T9U8"/>